<evidence type="ECO:0000256" key="2">
    <source>
        <dbReference type="ARBA" id="ARBA00023277"/>
    </source>
</evidence>
<dbReference type="EMBL" id="JBHUME010000009">
    <property type="protein sequence ID" value="MFD2613947.1"/>
    <property type="molecule type" value="Genomic_DNA"/>
</dbReference>
<name>A0ABW5PIT2_9BACL</name>
<keyword evidence="5" id="KW-1185">Reference proteome</keyword>
<reference evidence="5" key="1">
    <citation type="journal article" date="2019" name="Int. J. Syst. Evol. Microbiol.">
        <title>The Global Catalogue of Microorganisms (GCM) 10K type strain sequencing project: providing services to taxonomists for standard genome sequencing and annotation.</title>
        <authorList>
            <consortium name="The Broad Institute Genomics Platform"/>
            <consortium name="The Broad Institute Genome Sequencing Center for Infectious Disease"/>
            <person name="Wu L."/>
            <person name="Ma J."/>
        </authorList>
    </citation>
    <scope>NUCLEOTIDE SEQUENCE [LARGE SCALE GENOMIC DNA]</scope>
    <source>
        <strain evidence="5">KCTC 3950</strain>
    </source>
</reference>
<evidence type="ECO:0000313" key="4">
    <source>
        <dbReference type="EMBL" id="MFD2613947.1"/>
    </source>
</evidence>
<feature type="domain" description="Glucosamine inositolphosphorylceramide transferase 1 N-terminal" evidence="3">
    <location>
        <begin position="15"/>
        <end position="285"/>
    </location>
</feature>
<dbReference type="PANTHER" id="PTHR43772:SF2">
    <property type="entry name" value="PUTATIVE (AFU_ORTHOLOGUE AFUA_2G04480)-RELATED"/>
    <property type="match status" value="1"/>
</dbReference>
<dbReference type="RefSeq" id="WP_377604266.1">
    <property type="nucleotide sequence ID" value="NZ_JBHUME010000009.1"/>
</dbReference>
<keyword evidence="1" id="KW-0858">Xylan degradation</keyword>
<dbReference type="PANTHER" id="PTHR43772">
    <property type="entry name" value="ENDO-1,4-BETA-XYLANASE"/>
    <property type="match status" value="1"/>
</dbReference>
<protein>
    <submittedName>
        <fullName evidence="4">Family 43 glycosylhydrolase</fullName>
    </submittedName>
</protein>
<dbReference type="Gene3D" id="2.115.10.20">
    <property type="entry name" value="Glycosyl hydrolase domain, family 43"/>
    <property type="match status" value="1"/>
</dbReference>
<evidence type="ECO:0000313" key="5">
    <source>
        <dbReference type="Proteomes" id="UP001597541"/>
    </source>
</evidence>
<evidence type="ECO:0000259" key="3">
    <source>
        <dbReference type="Pfam" id="PF24793"/>
    </source>
</evidence>
<dbReference type="InterPro" id="IPR052176">
    <property type="entry name" value="Glycosyl_Hydrlase_43_Enz"/>
</dbReference>
<dbReference type="Proteomes" id="UP001597541">
    <property type="component" value="Unassembled WGS sequence"/>
</dbReference>
<proteinExistence type="predicted"/>
<dbReference type="Pfam" id="PF24793">
    <property type="entry name" value="GINT1_N"/>
    <property type="match status" value="1"/>
</dbReference>
<keyword evidence="2" id="KW-0119">Carbohydrate metabolism</keyword>
<keyword evidence="1" id="KW-0624">Polysaccharide degradation</keyword>
<sequence length="311" mass="35933">MMNVLRKEMLHPVWSIKVFPSQDVIREHPGAAKLAAPTLQAKDVTDIPAAFVADPFLVRHGTGYYLFFEVLNKATGKGDIAAASSHDGVTWKYEQVVLTEPYHLSYPQVFLHEGDYYMIPETVGAGKVLLYRAVEFPYRWEVAESLLDGRYTDPSIFQYNGKWWMLGGARGRQLHLFVSDRLEGPWTEHPQSPVIRENPNVSRPGGRIIQEGNRLYRYMQDGEPYYGSSTRMAEITVLTECEYAETELGIVLEGSRKEQDWSKDGMHHIDQLKLEEDMWMVAVDGHYFEREPYVRWKLRRVGAKLARYIKR</sequence>
<evidence type="ECO:0000256" key="1">
    <source>
        <dbReference type="ARBA" id="ARBA00022651"/>
    </source>
</evidence>
<gene>
    <name evidence="4" type="ORF">ACFSUF_16145</name>
</gene>
<comment type="caution">
    <text evidence="4">The sequence shown here is derived from an EMBL/GenBank/DDBJ whole genome shotgun (WGS) entry which is preliminary data.</text>
</comment>
<organism evidence="4 5">
    <name type="scientific">Paenibacillus gansuensis</name>
    <dbReference type="NCBI Taxonomy" id="306542"/>
    <lineage>
        <taxon>Bacteria</taxon>
        <taxon>Bacillati</taxon>
        <taxon>Bacillota</taxon>
        <taxon>Bacilli</taxon>
        <taxon>Bacillales</taxon>
        <taxon>Paenibacillaceae</taxon>
        <taxon>Paenibacillus</taxon>
    </lineage>
</organism>
<dbReference type="SUPFAM" id="SSF75005">
    <property type="entry name" value="Arabinanase/levansucrase/invertase"/>
    <property type="match status" value="1"/>
</dbReference>
<dbReference type="InterPro" id="IPR023296">
    <property type="entry name" value="Glyco_hydro_beta-prop_sf"/>
</dbReference>
<accession>A0ABW5PIT2</accession>
<dbReference type="InterPro" id="IPR056442">
    <property type="entry name" value="GINT1_N"/>
</dbReference>